<dbReference type="AlphaFoldDB" id="A0AAV3IAV8"/>
<proteinExistence type="predicted"/>
<sequence>MSGQDGKAPALHFRPQSVMAAGESYQMLSINRVGTEL</sequence>
<reference evidence="1 2" key="1">
    <citation type="submission" date="2012-11" db="EMBL/GenBank/DDBJ databases">
        <title>Genomic anatomy of Escherichia coli O157:H7 outbreaks.</title>
        <authorList>
            <person name="Tracy H.T."/>
            <person name="Eppinger M."/>
            <person name="Daugherty S."/>
            <person name="Agrawal S."/>
            <person name="Galens K."/>
            <person name="Tallon L."/>
            <person name="Shefchek K."/>
            <person name="Parankush S."/>
            <person name="Cebula T.A."/>
            <person name="Feng P."/>
            <person name="Soderlund R."/>
            <person name="Mammel M.K."/>
            <person name="DebRoy C."/>
            <person name="Dudley E.G."/>
            <person name="Tarr P.I."/>
            <person name="Fraser-Liggett C."/>
            <person name="Ravel J."/>
        </authorList>
    </citation>
    <scope>NUCLEOTIDE SEQUENCE [LARGE SCALE GENOMIC DNA]</scope>
    <source>
        <strain evidence="1 2">3.4880</strain>
    </source>
</reference>
<comment type="caution">
    <text evidence="1">The sequence shown here is derived from an EMBL/GenBank/DDBJ whole genome shotgun (WGS) entry which is preliminary data.</text>
</comment>
<evidence type="ECO:0000313" key="1">
    <source>
        <dbReference type="EMBL" id="ELW38789.1"/>
    </source>
</evidence>
<dbReference type="EMBL" id="AOET01000016">
    <property type="protein sequence ID" value="ELW38789.1"/>
    <property type="molecule type" value="Genomic_DNA"/>
</dbReference>
<name>A0AAV3IAV8_ECOLX</name>
<dbReference type="Proteomes" id="UP000011584">
    <property type="component" value="Unassembled WGS sequence"/>
</dbReference>
<organism evidence="1 2">
    <name type="scientific">Escherichia coli 3.4880</name>
    <dbReference type="NCBI Taxonomy" id="1051347"/>
    <lineage>
        <taxon>Bacteria</taxon>
        <taxon>Pseudomonadati</taxon>
        <taxon>Pseudomonadota</taxon>
        <taxon>Gammaproteobacteria</taxon>
        <taxon>Enterobacterales</taxon>
        <taxon>Enterobacteriaceae</taxon>
        <taxon>Escherichia</taxon>
    </lineage>
</organism>
<evidence type="ECO:0000313" key="2">
    <source>
        <dbReference type="Proteomes" id="UP000011584"/>
    </source>
</evidence>
<accession>A0AAV3IAV8</accession>
<protein>
    <submittedName>
        <fullName evidence="1">Uncharacterized protein</fullName>
    </submittedName>
</protein>
<gene>
    <name evidence="1" type="ORF">EC34880_0692</name>
</gene>